<keyword evidence="5 7" id="KW-0539">Nucleus</keyword>
<evidence type="ECO:0000313" key="11">
    <source>
        <dbReference type="Proteomes" id="UP000187013"/>
    </source>
</evidence>
<evidence type="ECO:0000256" key="4">
    <source>
        <dbReference type="ARBA" id="ARBA00023054"/>
    </source>
</evidence>
<keyword evidence="2 7" id="KW-0158">Chromosome</keyword>
<name>A0A1Q2ZYQ2_ZYGRO</name>
<evidence type="ECO:0000313" key="9">
    <source>
        <dbReference type="EMBL" id="GAV48584.1"/>
    </source>
</evidence>
<comment type="caution">
    <text evidence="9">The sequence shown here is derived from an EMBL/GenBank/DDBJ whole genome shotgun (WGS) entry which is preliminary data.</text>
</comment>
<dbReference type="GO" id="GO:0005634">
    <property type="term" value="C:nucleus"/>
    <property type="evidence" value="ECO:0007669"/>
    <property type="project" value="UniProtKB-SubCell"/>
</dbReference>
<keyword evidence="3 7" id="KW-0995">Kinetochore</keyword>
<proteinExistence type="inferred from homology"/>
<dbReference type="Proteomes" id="UP000187013">
    <property type="component" value="Unassembled WGS sequence"/>
</dbReference>
<dbReference type="InterPro" id="IPR031361">
    <property type="entry name" value="Kre28"/>
</dbReference>
<evidence type="ECO:0000256" key="1">
    <source>
        <dbReference type="ARBA" id="ARBA00006965"/>
    </source>
</evidence>
<evidence type="ECO:0000256" key="3">
    <source>
        <dbReference type="ARBA" id="ARBA00022838"/>
    </source>
</evidence>
<evidence type="ECO:0000256" key="7">
    <source>
        <dbReference type="RuleBase" id="RU362143"/>
    </source>
</evidence>
<dbReference type="OrthoDB" id="4065660at2759"/>
<evidence type="ECO:0000256" key="8">
    <source>
        <dbReference type="SAM" id="MobiDB-lite"/>
    </source>
</evidence>
<dbReference type="Pfam" id="PF17097">
    <property type="entry name" value="Kre28"/>
    <property type="match status" value="1"/>
</dbReference>
<comment type="function">
    <text evidence="7">Acts as a component of the outer kinetochore KNL1 complex that facilitates microtubule-kinetochore interactions and the spindle assembly checkpoint. Kinetochores, consisting of a centromere-associated inner segment and a microtubule-contacting outer segment, play a crucial role in chromosome segregation by mediating the physical connection between centromeric DNA and spindle microtubules. The outer kinetochore is made up of the ten-subunit KMN network, comprising the MIS12, NDC80 and KNL1 complexes, and auxiliary microtubule-associated components; together they connect the outer kinetochore with the inner kinetochore, bind microtubules, and mediate interactions with mitotic checkpoint proteins that delay anaphase until chromosomes are bioriented on the spindle.</text>
</comment>
<evidence type="ECO:0000256" key="2">
    <source>
        <dbReference type="ARBA" id="ARBA00022454"/>
    </source>
</evidence>
<evidence type="ECO:0000313" key="10">
    <source>
        <dbReference type="EMBL" id="GAV50563.1"/>
    </source>
</evidence>
<sequence>MQSDIDGYEVRIKDLENQTAHYSEQALSEQEQRVLASLREITQNVLAMGQENSLVEIKGEPEFKEDDELVIDPSGFQEKIDTFVELVELLKVTHLEQETLDNFLRYTISSSNLLQINSVQDARYVELESQVKELEQSTLESHKREIEATKDQINNLCQELTTTQNSINETFLDTSNALEECDALLNELAQLRMEKQTSEEADTIEDDPVSQTYGDWELLQKSKSELQSLQEETSRLQSRVRSYEDHQKKSRQLNNNDPRMSQNHKALELLIQLWMSKFLPHSSISHLELFPRTHKFQFDIAPTFTVVITLADQRVFQNVQVYTKETKNLVMDQELNDEIKNSYLGTSNIYNGLNGIIHTLQRRAKGKSRS</sequence>
<feature type="region of interest" description="Disordered" evidence="8">
    <location>
        <begin position="230"/>
        <end position="260"/>
    </location>
</feature>
<dbReference type="AlphaFoldDB" id="A0A1Q2ZYQ2"/>
<comment type="similarity">
    <text evidence="1 7">Belongs to the KRE28 family.</text>
</comment>
<reference evidence="9 11" key="1">
    <citation type="submission" date="2016-08" db="EMBL/GenBank/DDBJ databases">
        <title>Draft genome sequence of allopolyploid Zygosaccharomyces rouxii.</title>
        <authorList>
            <person name="Watanabe J."/>
            <person name="Uehara K."/>
            <person name="Mogi Y."/>
            <person name="Tsukioka Y."/>
        </authorList>
    </citation>
    <scope>NUCLEOTIDE SEQUENCE [LARGE SCALE GENOMIC DNA]</scope>
    <source>
        <strain evidence="9 11">NBRC 110957</strain>
    </source>
</reference>
<comment type="subcellular location">
    <subcellularLocation>
        <location evidence="7">Nucleus</location>
    </subcellularLocation>
    <subcellularLocation>
        <location evidence="7">Chromosome</location>
        <location evidence="7">Centromere</location>
        <location evidence="7">Kinetochore</location>
    </subcellularLocation>
</comment>
<dbReference type="EMBL" id="BDGX01000012">
    <property type="protein sequence ID" value="GAV48584.1"/>
    <property type="molecule type" value="Genomic_DNA"/>
</dbReference>
<gene>
    <name evidence="7" type="primary">KRE28</name>
    <name evidence="9" type="ORF">ZYGR_0L00110</name>
    <name evidence="10" type="ORF">ZYGR_0X00110</name>
</gene>
<keyword evidence="4 7" id="KW-0175">Coiled coil</keyword>
<evidence type="ECO:0000256" key="6">
    <source>
        <dbReference type="ARBA" id="ARBA00023328"/>
    </source>
</evidence>
<organism evidence="9 11">
    <name type="scientific">Zygosaccharomyces rouxii</name>
    <dbReference type="NCBI Taxonomy" id="4956"/>
    <lineage>
        <taxon>Eukaryota</taxon>
        <taxon>Fungi</taxon>
        <taxon>Dikarya</taxon>
        <taxon>Ascomycota</taxon>
        <taxon>Saccharomycotina</taxon>
        <taxon>Saccharomycetes</taxon>
        <taxon>Saccharomycetales</taxon>
        <taxon>Saccharomycetaceae</taxon>
        <taxon>Zygosaccharomyces</taxon>
    </lineage>
</organism>
<feature type="coiled-coil region" evidence="7">
    <location>
        <begin position="5"/>
        <end position="32"/>
    </location>
</feature>
<dbReference type="EMBL" id="BDGX01000024">
    <property type="protein sequence ID" value="GAV50563.1"/>
    <property type="molecule type" value="Genomic_DNA"/>
</dbReference>
<accession>A0A1Q2ZYQ2</accession>
<keyword evidence="6 7" id="KW-0137">Centromere</keyword>
<protein>
    <recommendedName>
        <fullName evidence="7">Spindle pole body component KRE28</fullName>
    </recommendedName>
</protein>
<dbReference type="GO" id="GO:0000776">
    <property type="term" value="C:kinetochore"/>
    <property type="evidence" value="ECO:0007669"/>
    <property type="project" value="UniProtKB-KW"/>
</dbReference>
<evidence type="ECO:0000256" key="5">
    <source>
        <dbReference type="ARBA" id="ARBA00023242"/>
    </source>
</evidence>